<evidence type="ECO:0000256" key="11">
    <source>
        <dbReference type="ARBA" id="ARBA00022695"/>
    </source>
</evidence>
<dbReference type="SMART" id="SM01336">
    <property type="entry name" value="zf-PARP"/>
    <property type="match status" value="2"/>
</dbReference>
<evidence type="ECO:0000256" key="14">
    <source>
        <dbReference type="ARBA" id="ARBA00022765"/>
    </source>
</evidence>
<keyword evidence="22" id="KW-0539">Nucleus</keyword>
<dbReference type="InterPro" id="IPR036420">
    <property type="entry name" value="BRCT_dom_sf"/>
</dbReference>
<comment type="catalytic activity">
    <reaction evidence="26">
        <text>NAD(+) + (ADP-D-ribosyl)n-acceptor = nicotinamide + (ADP-D-ribosyl)n+1-acceptor + H(+).</text>
        <dbReference type="EC" id="2.4.2.30"/>
    </reaction>
</comment>
<evidence type="ECO:0000256" key="8">
    <source>
        <dbReference type="ARBA" id="ARBA00022588"/>
    </source>
</evidence>
<dbReference type="CDD" id="cd08001">
    <property type="entry name" value="WGR_PARP1_like"/>
    <property type="match status" value="1"/>
</dbReference>
<keyword evidence="16" id="KW-0862">Zinc</keyword>
<dbReference type="Gene3D" id="1.10.20.130">
    <property type="match status" value="1"/>
</dbReference>
<dbReference type="Gene3D" id="3.30.1740.10">
    <property type="entry name" value="Zinc finger, PARP-type"/>
    <property type="match status" value="2"/>
</dbReference>
<dbReference type="InterPro" id="IPR036957">
    <property type="entry name" value="Znf_PARP_sf"/>
</dbReference>
<protein>
    <recommendedName>
        <fullName evidence="30 31">Poly [ADP-ribose] polymerase</fullName>
        <shortName evidence="31">PARP</shortName>
        <ecNumber evidence="31">2.4.2.-</ecNumber>
    </recommendedName>
</protein>
<evidence type="ECO:0000256" key="24">
    <source>
        <dbReference type="ARBA" id="ARBA00024164"/>
    </source>
</evidence>
<feature type="domain" description="PARP alpha-helical" evidence="36">
    <location>
        <begin position="640"/>
        <end position="757"/>
    </location>
</feature>
<dbReference type="Pfam" id="PF00645">
    <property type="entry name" value="zf-PARP"/>
    <property type="match status" value="2"/>
</dbReference>
<keyword evidence="32" id="KW-0812">Transmembrane</keyword>
<dbReference type="GO" id="GO:0070212">
    <property type="term" value="P:protein poly-ADP-ribosylation"/>
    <property type="evidence" value="ECO:0007669"/>
    <property type="project" value="TreeGrafter"/>
</dbReference>
<feature type="domain" description="PARP-type" evidence="33">
    <location>
        <begin position="5"/>
        <end position="87"/>
    </location>
</feature>
<dbReference type="SUPFAM" id="SSF52113">
    <property type="entry name" value="BRCT domain"/>
    <property type="match status" value="1"/>
</dbReference>
<dbReference type="EC" id="2.4.2.-" evidence="31"/>
<evidence type="ECO:0000256" key="2">
    <source>
        <dbReference type="ARBA" id="ARBA00004514"/>
    </source>
</evidence>
<organism evidence="38 39">
    <name type="scientific">Aquatica leii</name>
    <dbReference type="NCBI Taxonomy" id="1421715"/>
    <lineage>
        <taxon>Eukaryota</taxon>
        <taxon>Metazoa</taxon>
        <taxon>Ecdysozoa</taxon>
        <taxon>Arthropoda</taxon>
        <taxon>Hexapoda</taxon>
        <taxon>Insecta</taxon>
        <taxon>Pterygota</taxon>
        <taxon>Neoptera</taxon>
        <taxon>Endopterygota</taxon>
        <taxon>Coleoptera</taxon>
        <taxon>Polyphaga</taxon>
        <taxon>Elateriformia</taxon>
        <taxon>Elateroidea</taxon>
        <taxon>Lampyridae</taxon>
        <taxon>Luciolinae</taxon>
        <taxon>Aquatica</taxon>
    </lineage>
</organism>
<feature type="domain" description="PARP-type" evidence="33">
    <location>
        <begin position="114"/>
        <end position="203"/>
    </location>
</feature>
<reference evidence="39" key="1">
    <citation type="submission" date="2023-01" db="EMBL/GenBank/DDBJ databases">
        <title>Key to firefly adult light organ development and bioluminescence: homeobox transcription factors regulate luciferase expression and transportation to peroxisome.</title>
        <authorList>
            <person name="Fu X."/>
        </authorList>
    </citation>
    <scope>NUCLEOTIDE SEQUENCE [LARGE SCALE GENOMIC DNA]</scope>
</reference>
<dbReference type="InterPro" id="IPR036930">
    <property type="entry name" value="WGR_dom_sf"/>
</dbReference>
<comment type="catalytic activity">
    <reaction evidence="24">
        <text>L-aspartyl-[protein] + NAD(+) = 4-O-(ADP-D-ribosyl)-L-aspartyl-[protein] + nicotinamide</text>
        <dbReference type="Rhea" id="RHEA:54424"/>
        <dbReference type="Rhea" id="RHEA-COMP:9867"/>
        <dbReference type="Rhea" id="RHEA-COMP:13832"/>
        <dbReference type="ChEBI" id="CHEBI:17154"/>
        <dbReference type="ChEBI" id="CHEBI:29961"/>
        <dbReference type="ChEBI" id="CHEBI:57540"/>
        <dbReference type="ChEBI" id="CHEBI:138102"/>
    </reaction>
    <physiologicalReaction direction="left-to-right" evidence="24">
        <dbReference type="Rhea" id="RHEA:54425"/>
    </physiologicalReaction>
</comment>
<dbReference type="GO" id="GO:0003677">
    <property type="term" value="F:DNA binding"/>
    <property type="evidence" value="ECO:0007669"/>
    <property type="project" value="UniProtKB-KW"/>
</dbReference>
<feature type="domain" description="WGR" evidence="37">
    <location>
        <begin position="521"/>
        <end position="618"/>
    </location>
</feature>
<dbReference type="InterPro" id="IPR008893">
    <property type="entry name" value="WGR_domain"/>
</dbReference>
<evidence type="ECO:0000256" key="7">
    <source>
        <dbReference type="ARBA" id="ARBA00022533"/>
    </source>
</evidence>
<dbReference type="FunFam" id="3.40.50.10190:FF:000051">
    <property type="entry name" value="Poly [ADP-ribose] polymerase"/>
    <property type="match status" value="1"/>
</dbReference>
<dbReference type="GO" id="GO:0045087">
    <property type="term" value="P:innate immune response"/>
    <property type="evidence" value="ECO:0007669"/>
    <property type="project" value="UniProtKB-KW"/>
</dbReference>
<name>A0AAN7P6Q5_9COLE</name>
<comment type="catalytic activity">
    <reaction evidence="28">
        <text>L-tyrosyl-[protein] + NAD(+) = O-(ADP-D-ribosyl)-L-tyrosyl-[protein] + nicotinamide + H(+)</text>
        <dbReference type="Rhea" id="RHEA:58236"/>
        <dbReference type="Rhea" id="RHEA-COMP:10136"/>
        <dbReference type="Rhea" id="RHEA-COMP:15092"/>
        <dbReference type="ChEBI" id="CHEBI:15378"/>
        <dbReference type="ChEBI" id="CHEBI:17154"/>
        <dbReference type="ChEBI" id="CHEBI:46858"/>
        <dbReference type="ChEBI" id="CHEBI:57540"/>
        <dbReference type="ChEBI" id="CHEBI:142557"/>
    </reaction>
    <physiologicalReaction direction="left-to-right" evidence="28">
        <dbReference type="Rhea" id="RHEA:58237"/>
    </physiologicalReaction>
</comment>
<dbReference type="InterPro" id="IPR036616">
    <property type="entry name" value="Poly(ADP-ribose)pol_reg_dom_sf"/>
</dbReference>
<dbReference type="SMART" id="SM00292">
    <property type="entry name" value="BRCT"/>
    <property type="match status" value="1"/>
</dbReference>
<dbReference type="Pfam" id="PF02877">
    <property type="entry name" value="PARP_reg"/>
    <property type="match status" value="1"/>
</dbReference>
<sequence>MDLPYKAEYAKSGRASCRGCKNTIEKEVLRLAVMVQSPMFDGKTPHWYHFLCFFKKQRPKTTDDIEHFESLRWEDQESIKSKITAGGDIIVPDKKGKKRDSKAVASKKSALKDFIIEYSKSSRAGCRGCEQKIMKEEIRISKKDFETDVGKRYGGQDMWHHVSCFAKLRAELGYFESAEALPGFKALNNEDQKSVLKEIPAIKQEDVPEKKIKLEDTVDGADASMEKNLKEQNKLLYKYRDSLKELSKKDLTLLLEKNKQEVPSGIETMLDRLADVMTFGTLLPCDECKGGQFVFDKCGYVCHGNITEWSKCNFTTKEPKRAPFKVPKDLAEEHSFLKKYKYVARSRLIKDVIPSSAAIVKKEEENGGPKVQREVPPLYNMEFVIVGKVKTDKSELKKQIVTLGGKVVTKIKRSVMAVISTEADVEKMGSRISEAQLEDIHVVPESFLDEAKEHKGRIPELVKTKSICSWGSDPYTRLPPEPSSSNLKSKSGKMYSSVPSTIKYKVKGGTAVDPESGLEDCAHVYVSGKDKYTVVLGLTDIQKQKNSFYKLQLLQADKGNQFYLFRAWGRIGTTIGGNKLENFDSLHSAKREFCRLYEEKSGNDWENRANFVKVPGRLYPLDLDYGEEDEAKLNIDLHIPSKLAKPVQDLIQLIFNVDNMKKVMLEFELDTEKMPLGKLSKAQLQNAYNVLTELQQLVESNAPNSRLIDASNRFFTFVPHSFGIDNVPIINDLDTIKKKIEMVDNLMELEVAYNLMKATGSNHSMDAYYDQLKTEIDILDRESEEFEIIKQYVKNTHAATHSNYKLHIQDVYTIKRHGEEKRYKPFRKLHNRKLLWHGSRTTNYAGILSQGLRIAPPEAPVTGYMFGKGIYFADMVSKSANYCCTDTTNNVGLMLLSEVALGEMYELYQAKYVEKLPKGKHSVKGIGRTEPNPDATVKLKDIDVPLGEGVQPTLPKNTGLLYNEFIVYDVAQVNIKKKLMYCSTIDLDPLESCMPVNCEMKYLGSRNFFNHYWNRCQKVPICIADFHKDLPDVAYVPICNQCKDLENAFTPKDAEYLQSGKIEDYWESQVSPMLSVNIRCHHGTLNNETGFCICSDGWMTAPIDNDEYEPGLSVYHMCNTKIYSLKNSRNSKLKEVFIMIGIVGAVISVILLCTSFLCHLIYHAMFYPPPSVSSLSSCRFLDNTITLDDLHCAKEMDVTSAESYYNVNYCLLNPSAQKTSYTITEPNEEIPDTYYEYNYCEQMYCVGSSDESLYTDSD</sequence>
<keyword evidence="19 31" id="KW-0520">NAD</keyword>
<keyword evidence="7" id="KW-0021">Allosteric enzyme</keyword>
<dbReference type="InterPro" id="IPR001510">
    <property type="entry name" value="Znf_PARP"/>
</dbReference>
<keyword evidence="17" id="KW-0391">Immunity</keyword>
<accession>A0AAN7P6Q5</accession>
<dbReference type="SMART" id="SM01335">
    <property type="entry name" value="PADR1"/>
    <property type="match status" value="1"/>
</dbReference>
<dbReference type="FunFam" id="3.90.228.10:FF:000002">
    <property type="entry name" value="Poly [ADP-ribose] polymerase"/>
    <property type="match status" value="1"/>
</dbReference>
<dbReference type="PROSITE" id="PS50064">
    <property type="entry name" value="ZF_PARP_2"/>
    <property type="match status" value="2"/>
</dbReference>
<keyword evidence="21" id="KW-0804">Transcription</keyword>
<keyword evidence="18" id="KW-0805">Transcription regulation</keyword>
<keyword evidence="11" id="KW-0548">Nucleotidyltransferase</keyword>
<keyword evidence="15" id="KW-0863">Zinc-finger</keyword>
<evidence type="ECO:0000256" key="3">
    <source>
        <dbReference type="ARBA" id="ARBA00004604"/>
    </source>
</evidence>
<dbReference type="PROSITE" id="PS51060">
    <property type="entry name" value="PARP_ALPHA_HD"/>
    <property type="match status" value="1"/>
</dbReference>
<dbReference type="CDD" id="cd17747">
    <property type="entry name" value="BRCT_PARP1"/>
    <property type="match status" value="1"/>
</dbReference>
<comment type="similarity">
    <text evidence="25">Belongs to the ARTD/PARP family.</text>
</comment>
<evidence type="ECO:0000256" key="9">
    <source>
        <dbReference type="ARBA" id="ARBA00022676"/>
    </source>
</evidence>
<comment type="catalytic activity">
    <reaction evidence="23">
        <text>L-glutamyl-[protein] + NAD(+) = 5-O-(ADP-D-ribosyl)-L-glutamyl-[protein] + nicotinamide</text>
        <dbReference type="Rhea" id="RHEA:58224"/>
        <dbReference type="Rhea" id="RHEA-COMP:10208"/>
        <dbReference type="Rhea" id="RHEA-COMP:15089"/>
        <dbReference type="ChEBI" id="CHEBI:17154"/>
        <dbReference type="ChEBI" id="CHEBI:29973"/>
        <dbReference type="ChEBI" id="CHEBI:57540"/>
        <dbReference type="ChEBI" id="CHEBI:142540"/>
    </reaction>
    <physiologicalReaction direction="left-to-right" evidence="23">
        <dbReference type="Rhea" id="RHEA:58225"/>
    </physiologicalReaction>
</comment>
<evidence type="ECO:0000256" key="30">
    <source>
        <dbReference type="ARBA" id="ARBA00071874"/>
    </source>
</evidence>
<dbReference type="PROSITE" id="PS51059">
    <property type="entry name" value="PARP_CATALYTIC"/>
    <property type="match status" value="1"/>
</dbReference>
<evidence type="ECO:0000256" key="21">
    <source>
        <dbReference type="ARBA" id="ARBA00023163"/>
    </source>
</evidence>
<keyword evidence="6" id="KW-1017">Isopeptide bond</keyword>
<evidence type="ECO:0000256" key="16">
    <source>
        <dbReference type="ARBA" id="ARBA00022833"/>
    </source>
</evidence>
<dbReference type="Gene3D" id="2.20.25.630">
    <property type="match status" value="1"/>
</dbReference>
<dbReference type="SMART" id="SM00773">
    <property type="entry name" value="WGR"/>
    <property type="match status" value="1"/>
</dbReference>
<keyword evidence="13" id="KW-0677">Repeat</keyword>
<dbReference type="InterPro" id="IPR012317">
    <property type="entry name" value="Poly(ADP-ribose)pol_cat_dom"/>
</dbReference>
<comment type="subcellular location">
    <subcellularLocation>
        <location evidence="1">Chromosome</location>
    </subcellularLocation>
    <subcellularLocation>
        <location evidence="2">Cytoplasm</location>
        <location evidence="2">Cytosol</location>
    </subcellularLocation>
    <subcellularLocation>
        <location evidence="3">Nucleus</location>
        <location evidence="3">Nucleolus</location>
    </subcellularLocation>
</comment>
<dbReference type="GO" id="GO:0006302">
    <property type="term" value="P:double-strand break repair"/>
    <property type="evidence" value="ECO:0007669"/>
    <property type="project" value="TreeGrafter"/>
</dbReference>
<dbReference type="Pfam" id="PF05406">
    <property type="entry name" value="WGR"/>
    <property type="match status" value="1"/>
</dbReference>
<dbReference type="GO" id="GO:0008270">
    <property type="term" value="F:zinc ion binding"/>
    <property type="evidence" value="ECO:0007669"/>
    <property type="project" value="UniProtKB-KW"/>
</dbReference>
<evidence type="ECO:0000256" key="6">
    <source>
        <dbReference type="ARBA" id="ARBA00022499"/>
    </source>
</evidence>
<evidence type="ECO:0000313" key="38">
    <source>
        <dbReference type="EMBL" id="KAK4876983.1"/>
    </source>
</evidence>
<dbReference type="InterPro" id="IPR050800">
    <property type="entry name" value="ARTD/PARP"/>
</dbReference>
<gene>
    <name evidence="38" type="ORF">RN001_009489</name>
</gene>
<dbReference type="SUPFAM" id="SSF56399">
    <property type="entry name" value="ADP-ribosylation"/>
    <property type="match status" value="1"/>
</dbReference>
<dbReference type="PANTHER" id="PTHR10459">
    <property type="entry name" value="DNA LIGASE"/>
    <property type="match status" value="1"/>
</dbReference>
<keyword evidence="5" id="KW-0963">Cytoplasm</keyword>
<dbReference type="EMBL" id="JARPUR010000004">
    <property type="protein sequence ID" value="KAK4876983.1"/>
    <property type="molecule type" value="Genomic_DNA"/>
</dbReference>
<keyword evidence="14" id="KW-0013">ADP-ribosylation</keyword>
<keyword evidence="8" id="KW-0399">Innate immunity</keyword>
<evidence type="ECO:0000259" key="37">
    <source>
        <dbReference type="PROSITE" id="PS51977"/>
    </source>
</evidence>
<evidence type="ECO:0000256" key="19">
    <source>
        <dbReference type="ARBA" id="ARBA00023027"/>
    </source>
</evidence>
<dbReference type="CDD" id="cd01437">
    <property type="entry name" value="parp_like"/>
    <property type="match status" value="1"/>
</dbReference>
<dbReference type="Pfam" id="PF08063">
    <property type="entry name" value="Zn_ribbon_PADR1"/>
    <property type="match status" value="1"/>
</dbReference>
<dbReference type="GO" id="GO:0005829">
    <property type="term" value="C:cytosol"/>
    <property type="evidence" value="ECO:0007669"/>
    <property type="project" value="UniProtKB-SubCell"/>
</dbReference>
<feature type="domain" description="PARP catalytic" evidence="35">
    <location>
        <begin position="763"/>
        <end position="990"/>
    </location>
</feature>
<dbReference type="Pfam" id="PF21728">
    <property type="entry name" value="PADR1_N"/>
    <property type="match status" value="1"/>
</dbReference>
<evidence type="ECO:0000259" key="36">
    <source>
        <dbReference type="PROSITE" id="PS51060"/>
    </source>
</evidence>
<evidence type="ECO:0000313" key="39">
    <source>
        <dbReference type="Proteomes" id="UP001353858"/>
    </source>
</evidence>
<dbReference type="SUPFAM" id="SSF57716">
    <property type="entry name" value="Glucocorticoid receptor-like (DNA-binding domain)"/>
    <property type="match status" value="2"/>
</dbReference>
<dbReference type="Gene3D" id="3.90.228.10">
    <property type="match status" value="1"/>
</dbReference>
<dbReference type="AlphaFoldDB" id="A0AAN7P6Q5"/>
<dbReference type="PROSITE" id="PS51977">
    <property type="entry name" value="WGR"/>
    <property type="match status" value="1"/>
</dbReference>
<evidence type="ECO:0000256" key="4">
    <source>
        <dbReference type="ARBA" id="ARBA00022454"/>
    </source>
</evidence>
<evidence type="ECO:0000256" key="27">
    <source>
        <dbReference type="ARBA" id="ARBA00048241"/>
    </source>
</evidence>
<dbReference type="PANTHER" id="PTHR10459:SF112">
    <property type="entry name" value="POLY [ADP-RIBOSE] POLYMERASE 1"/>
    <property type="match status" value="1"/>
</dbReference>
<comment type="caution">
    <text evidence="38">The sequence shown here is derived from an EMBL/GenBank/DDBJ whole genome shotgun (WGS) entry which is preliminary data.</text>
</comment>
<keyword evidence="4" id="KW-0158">Chromosome</keyword>
<evidence type="ECO:0000259" key="35">
    <source>
        <dbReference type="PROSITE" id="PS51059"/>
    </source>
</evidence>
<dbReference type="Gene3D" id="3.40.50.10190">
    <property type="entry name" value="BRCT domain"/>
    <property type="match status" value="1"/>
</dbReference>
<dbReference type="InterPro" id="IPR049296">
    <property type="entry name" value="PARP1-like_PADR1_N"/>
</dbReference>
<evidence type="ECO:0000256" key="13">
    <source>
        <dbReference type="ARBA" id="ARBA00022737"/>
    </source>
</evidence>
<dbReference type="PROSITE" id="PS50172">
    <property type="entry name" value="BRCT"/>
    <property type="match status" value="1"/>
</dbReference>
<evidence type="ECO:0000256" key="1">
    <source>
        <dbReference type="ARBA" id="ARBA00004286"/>
    </source>
</evidence>
<evidence type="ECO:0000256" key="17">
    <source>
        <dbReference type="ARBA" id="ARBA00022859"/>
    </source>
</evidence>
<comment type="catalytic activity">
    <reaction evidence="29">
        <text>L-seryl-[protein] + NAD(+) = O-(ADP-D-ribosyl)-L-seryl-[protein] + nicotinamide + H(+)</text>
        <dbReference type="Rhea" id="RHEA:58232"/>
        <dbReference type="Rhea" id="RHEA-COMP:9863"/>
        <dbReference type="Rhea" id="RHEA-COMP:15091"/>
        <dbReference type="ChEBI" id="CHEBI:15378"/>
        <dbReference type="ChEBI" id="CHEBI:17154"/>
        <dbReference type="ChEBI" id="CHEBI:29999"/>
        <dbReference type="ChEBI" id="CHEBI:57540"/>
        <dbReference type="ChEBI" id="CHEBI:142556"/>
    </reaction>
    <physiologicalReaction direction="left-to-right" evidence="29">
        <dbReference type="Rhea" id="RHEA:58233"/>
    </physiologicalReaction>
</comment>
<evidence type="ECO:0000256" key="32">
    <source>
        <dbReference type="SAM" id="Phobius"/>
    </source>
</evidence>
<evidence type="ECO:0000256" key="23">
    <source>
        <dbReference type="ARBA" id="ARBA00024159"/>
    </source>
</evidence>
<evidence type="ECO:0000256" key="29">
    <source>
        <dbReference type="ARBA" id="ARBA00048575"/>
    </source>
</evidence>
<dbReference type="InterPro" id="IPR038650">
    <property type="entry name" value="PADR1_C_dom_sf"/>
</dbReference>
<evidence type="ECO:0000256" key="15">
    <source>
        <dbReference type="ARBA" id="ARBA00022771"/>
    </source>
</evidence>
<dbReference type="PROSITE" id="PS00347">
    <property type="entry name" value="ZF_PARP_1"/>
    <property type="match status" value="1"/>
</dbReference>
<dbReference type="Pfam" id="PF16589">
    <property type="entry name" value="BRCT_2"/>
    <property type="match status" value="1"/>
</dbReference>
<dbReference type="SUPFAM" id="SSF142921">
    <property type="entry name" value="WGR domain-like"/>
    <property type="match status" value="1"/>
</dbReference>
<evidence type="ECO:0000256" key="18">
    <source>
        <dbReference type="ARBA" id="ARBA00023015"/>
    </source>
</evidence>
<feature type="transmembrane region" description="Helical" evidence="32">
    <location>
        <begin position="1136"/>
        <end position="1162"/>
    </location>
</feature>
<dbReference type="GO" id="GO:0005730">
    <property type="term" value="C:nucleolus"/>
    <property type="evidence" value="ECO:0007669"/>
    <property type="project" value="UniProtKB-SubCell"/>
</dbReference>
<evidence type="ECO:0000256" key="26">
    <source>
        <dbReference type="ARBA" id="ARBA00033987"/>
    </source>
</evidence>
<keyword evidence="32" id="KW-0472">Membrane</keyword>
<keyword evidence="9 31" id="KW-0328">Glycosyltransferase</keyword>
<keyword evidence="10 31" id="KW-0808">Transferase</keyword>
<keyword evidence="12" id="KW-0479">Metal-binding</keyword>
<dbReference type="GO" id="GO:1990404">
    <property type="term" value="F:NAD+-protein mono-ADP-ribosyltransferase activity"/>
    <property type="evidence" value="ECO:0007669"/>
    <property type="project" value="TreeGrafter"/>
</dbReference>
<evidence type="ECO:0000256" key="10">
    <source>
        <dbReference type="ARBA" id="ARBA00022679"/>
    </source>
</evidence>
<evidence type="ECO:0000256" key="28">
    <source>
        <dbReference type="ARBA" id="ARBA00048339"/>
    </source>
</evidence>
<keyword evidence="32" id="KW-1133">Transmembrane helix</keyword>
<dbReference type="GO" id="GO:0005694">
    <property type="term" value="C:chromosome"/>
    <property type="evidence" value="ECO:0007669"/>
    <property type="project" value="UniProtKB-SubCell"/>
</dbReference>
<evidence type="ECO:0000256" key="22">
    <source>
        <dbReference type="ARBA" id="ARBA00023242"/>
    </source>
</evidence>
<keyword evidence="39" id="KW-1185">Reference proteome</keyword>
<dbReference type="GO" id="GO:0003950">
    <property type="term" value="F:NAD+ poly-ADP-ribosyltransferase activity"/>
    <property type="evidence" value="ECO:0007669"/>
    <property type="project" value="UniProtKB-UniRule"/>
</dbReference>
<comment type="catalytic activity">
    <reaction evidence="27">
        <text>L-histidyl-[protein] + NAD(+) = N(tele)-(ADP-D-ribosyl)-L-histidyl-[protein] + nicotinamide + H(+)</text>
        <dbReference type="Rhea" id="RHEA:72071"/>
        <dbReference type="Rhea" id="RHEA-COMP:9745"/>
        <dbReference type="Rhea" id="RHEA-COMP:18085"/>
        <dbReference type="ChEBI" id="CHEBI:15378"/>
        <dbReference type="ChEBI" id="CHEBI:17154"/>
        <dbReference type="ChEBI" id="CHEBI:29979"/>
        <dbReference type="ChEBI" id="CHEBI:57540"/>
        <dbReference type="ChEBI" id="CHEBI:191398"/>
    </reaction>
    <physiologicalReaction direction="left-to-right" evidence="27">
        <dbReference type="Rhea" id="RHEA:72072"/>
    </physiologicalReaction>
</comment>
<evidence type="ECO:0000256" key="25">
    <source>
        <dbReference type="ARBA" id="ARBA00024347"/>
    </source>
</evidence>
<dbReference type="Pfam" id="PF00644">
    <property type="entry name" value="PARP"/>
    <property type="match status" value="1"/>
</dbReference>
<dbReference type="InterPro" id="IPR001357">
    <property type="entry name" value="BRCT_dom"/>
</dbReference>
<dbReference type="SUPFAM" id="SSF47587">
    <property type="entry name" value="Domain of poly(ADP-ribose) polymerase"/>
    <property type="match status" value="1"/>
</dbReference>
<feature type="domain" description="BRCT" evidence="34">
    <location>
        <begin position="373"/>
        <end position="450"/>
    </location>
</feature>
<evidence type="ECO:0000259" key="33">
    <source>
        <dbReference type="PROSITE" id="PS50064"/>
    </source>
</evidence>
<evidence type="ECO:0000256" key="5">
    <source>
        <dbReference type="ARBA" id="ARBA00022490"/>
    </source>
</evidence>
<evidence type="ECO:0000256" key="20">
    <source>
        <dbReference type="ARBA" id="ARBA00023125"/>
    </source>
</evidence>
<dbReference type="FunFam" id="1.20.142.10:FF:000001">
    <property type="entry name" value="Poly [ADP-ribose] polymerase"/>
    <property type="match status" value="1"/>
</dbReference>
<dbReference type="PROSITE" id="PS52007">
    <property type="entry name" value="PADR1"/>
    <property type="match status" value="1"/>
</dbReference>
<dbReference type="InterPro" id="IPR004102">
    <property type="entry name" value="Poly(ADP-ribose)pol_reg_dom"/>
</dbReference>
<evidence type="ECO:0000259" key="34">
    <source>
        <dbReference type="PROSITE" id="PS50172"/>
    </source>
</evidence>
<dbReference type="GO" id="GO:0016779">
    <property type="term" value="F:nucleotidyltransferase activity"/>
    <property type="evidence" value="ECO:0007669"/>
    <property type="project" value="UniProtKB-KW"/>
</dbReference>
<dbReference type="Proteomes" id="UP001353858">
    <property type="component" value="Unassembled WGS sequence"/>
</dbReference>
<dbReference type="InterPro" id="IPR012982">
    <property type="entry name" value="PARP1-like_PADR1_Zn_ribbon"/>
</dbReference>
<dbReference type="FunFam" id="3.30.1740.10:FF:000004">
    <property type="entry name" value="Poly [ADP-ribose] polymerase"/>
    <property type="match status" value="1"/>
</dbReference>
<proteinExistence type="inferred from homology"/>
<evidence type="ECO:0000256" key="31">
    <source>
        <dbReference type="RuleBase" id="RU362114"/>
    </source>
</evidence>
<dbReference type="Gene3D" id="1.20.142.10">
    <property type="entry name" value="Poly(ADP-ribose) polymerase, regulatory domain"/>
    <property type="match status" value="1"/>
</dbReference>
<evidence type="ECO:0000256" key="12">
    <source>
        <dbReference type="ARBA" id="ARBA00022723"/>
    </source>
</evidence>
<keyword evidence="20" id="KW-0238">DNA-binding</keyword>